<name>A0A9N9KC78_9GLOM</name>
<evidence type="ECO:0000313" key="2">
    <source>
        <dbReference type="Proteomes" id="UP000789759"/>
    </source>
</evidence>
<feature type="non-terminal residue" evidence="1">
    <location>
        <position position="95"/>
    </location>
</feature>
<feature type="non-terminal residue" evidence="1">
    <location>
        <position position="1"/>
    </location>
</feature>
<dbReference type="Proteomes" id="UP000789759">
    <property type="component" value="Unassembled WGS sequence"/>
</dbReference>
<reference evidence="1" key="1">
    <citation type="submission" date="2021-06" db="EMBL/GenBank/DDBJ databases">
        <authorList>
            <person name="Kallberg Y."/>
            <person name="Tangrot J."/>
            <person name="Rosling A."/>
        </authorList>
    </citation>
    <scope>NUCLEOTIDE SEQUENCE</scope>
    <source>
        <strain evidence="1">FL966</strain>
    </source>
</reference>
<evidence type="ECO:0000313" key="1">
    <source>
        <dbReference type="EMBL" id="CAG8818859.1"/>
    </source>
</evidence>
<accession>A0A9N9KC78</accession>
<dbReference type="EMBL" id="CAJVQA010047269">
    <property type="protein sequence ID" value="CAG8818859.1"/>
    <property type="molecule type" value="Genomic_DNA"/>
</dbReference>
<gene>
    <name evidence="1" type="ORF">CPELLU_LOCUS19474</name>
</gene>
<organism evidence="1 2">
    <name type="scientific">Cetraspora pellucida</name>
    <dbReference type="NCBI Taxonomy" id="1433469"/>
    <lineage>
        <taxon>Eukaryota</taxon>
        <taxon>Fungi</taxon>
        <taxon>Fungi incertae sedis</taxon>
        <taxon>Mucoromycota</taxon>
        <taxon>Glomeromycotina</taxon>
        <taxon>Glomeromycetes</taxon>
        <taxon>Diversisporales</taxon>
        <taxon>Gigasporaceae</taxon>
        <taxon>Cetraspora</taxon>
    </lineage>
</organism>
<keyword evidence="2" id="KW-1185">Reference proteome</keyword>
<dbReference type="AlphaFoldDB" id="A0A9N9KC78"/>
<proteinExistence type="predicted"/>
<comment type="caution">
    <text evidence="1">The sequence shown here is derived from an EMBL/GenBank/DDBJ whole genome shotgun (WGS) entry which is preliminary data.</text>
</comment>
<sequence>KKAPNIKFINKNYPNIELKMKKFDINLMQFYIVDDNNYPLENVPKNIKCFVCSRFKKLEKEVKKIDGMEKVKIKLLEYNIENNESSEETKFEIIE</sequence>
<protein>
    <submittedName>
        <fullName evidence="1">16550_t:CDS:1</fullName>
    </submittedName>
</protein>